<evidence type="ECO:0000313" key="3">
    <source>
        <dbReference type="EMBL" id="JAP12295.1"/>
    </source>
</evidence>
<protein>
    <submittedName>
        <fullName evidence="3">Putative ovule protein</fullName>
    </submittedName>
</protein>
<sequence length="191" mass="21953">MNQFRSFRWNLTASAARPNPQGSYHYGQINITRTIKIVNSRSQVNGKLRFALNGISHMDSDTPLKLVEYFGVAEKTFKYDVMGDEPPTPSSNSNNNKVVTIAPNVKNATFRNFVEIIFENEEKTIQTYHLDGYSFFAVGIEPGKWKPEKRRLQLSRCSKQTQYPSVSKFVGSHNDNFRQCRNMELTIRYVG</sequence>
<feature type="domain" description="Plastocyanin-like" evidence="2">
    <location>
        <begin position="78"/>
        <end position="150"/>
    </location>
</feature>
<proteinExistence type="inferred from homology"/>
<dbReference type="Pfam" id="PF07731">
    <property type="entry name" value="Cu-oxidase_2"/>
    <property type="match status" value="1"/>
</dbReference>
<dbReference type="GO" id="GO:0005507">
    <property type="term" value="F:copper ion binding"/>
    <property type="evidence" value="ECO:0007669"/>
    <property type="project" value="InterPro"/>
</dbReference>
<comment type="similarity">
    <text evidence="1">Belongs to the multicopper oxidase family.</text>
</comment>
<dbReference type="InterPro" id="IPR008972">
    <property type="entry name" value="Cupredoxin"/>
</dbReference>
<dbReference type="InterPro" id="IPR011706">
    <property type="entry name" value="Cu-oxidase_C"/>
</dbReference>
<evidence type="ECO:0000259" key="2">
    <source>
        <dbReference type="Pfam" id="PF07731"/>
    </source>
</evidence>
<organism evidence="3">
    <name type="scientific">Solanum chacoense</name>
    <name type="common">Chaco potato</name>
    <dbReference type="NCBI Taxonomy" id="4108"/>
    <lineage>
        <taxon>Eukaryota</taxon>
        <taxon>Viridiplantae</taxon>
        <taxon>Streptophyta</taxon>
        <taxon>Embryophyta</taxon>
        <taxon>Tracheophyta</taxon>
        <taxon>Spermatophyta</taxon>
        <taxon>Magnoliopsida</taxon>
        <taxon>eudicotyledons</taxon>
        <taxon>Gunneridae</taxon>
        <taxon>Pentapetalae</taxon>
        <taxon>asterids</taxon>
        <taxon>lamiids</taxon>
        <taxon>Solanales</taxon>
        <taxon>Solanaceae</taxon>
        <taxon>Solanoideae</taxon>
        <taxon>Solaneae</taxon>
        <taxon>Solanum</taxon>
    </lineage>
</organism>
<feature type="non-terminal residue" evidence="3">
    <location>
        <position position="191"/>
    </location>
</feature>
<dbReference type="AlphaFoldDB" id="A0A0V0GWZ5"/>
<reference evidence="3" key="1">
    <citation type="submission" date="2015-12" db="EMBL/GenBank/DDBJ databases">
        <title>Gene expression during late stages of embryo sac development: a critical building block for successful pollen-pistil interactions.</title>
        <authorList>
            <person name="Liu Y."/>
            <person name="Joly V."/>
            <person name="Sabar M."/>
            <person name="Matton D.P."/>
        </authorList>
    </citation>
    <scope>NUCLEOTIDE SEQUENCE</scope>
</reference>
<dbReference type="GO" id="GO:0016491">
    <property type="term" value="F:oxidoreductase activity"/>
    <property type="evidence" value="ECO:0007669"/>
    <property type="project" value="InterPro"/>
</dbReference>
<dbReference type="Gene3D" id="2.60.40.420">
    <property type="entry name" value="Cupredoxins - blue copper proteins"/>
    <property type="match status" value="1"/>
</dbReference>
<evidence type="ECO:0000256" key="1">
    <source>
        <dbReference type="ARBA" id="ARBA00010609"/>
    </source>
</evidence>
<dbReference type="EMBL" id="GEDG01029830">
    <property type="protein sequence ID" value="JAP12295.1"/>
    <property type="molecule type" value="Transcribed_RNA"/>
</dbReference>
<name>A0A0V0GWZ5_SOLCH</name>
<accession>A0A0V0GWZ5</accession>
<dbReference type="SUPFAM" id="SSF49503">
    <property type="entry name" value="Cupredoxins"/>
    <property type="match status" value="1"/>
</dbReference>